<gene>
    <name evidence="6" type="ORF">VI08_06715</name>
</gene>
<dbReference type="AlphaFoldDB" id="A0A0F3KXM1"/>
<organism evidence="6 7">
    <name type="scientific">Luteibacter yeojuensis</name>
    <dbReference type="NCBI Taxonomy" id="345309"/>
    <lineage>
        <taxon>Bacteria</taxon>
        <taxon>Pseudomonadati</taxon>
        <taxon>Pseudomonadota</taxon>
        <taxon>Gammaproteobacteria</taxon>
        <taxon>Lysobacterales</taxon>
        <taxon>Rhodanobacteraceae</taxon>
        <taxon>Luteibacter</taxon>
    </lineage>
</organism>
<keyword evidence="4" id="KW-0804">Transcription</keyword>
<dbReference type="FunFam" id="1.10.10.10:FF:000001">
    <property type="entry name" value="LysR family transcriptional regulator"/>
    <property type="match status" value="1"/>
</dbReference>
<dbReference type="PRINTS" id="PR00039">
    <property type="entry name" value="HTHLYSR"/>
</dbReference>
<evidence type="ECO:0000256" key="3">
    <source>
        <dbReference type="ARBA" id="ARBA00023125"/>
    </source>
</evidence>
<dbReference type="InterPro" id="IPR036390">
    <property type="entry name" value="WH_DNA-bd_sf"/>
</dbReference>
<reference evidence="6 7" key="1">
    <citation type="submission" date="2015-03" db="EMBL/GenBank/DDBJ databases">
        <title>Draft genome sequence of Luteibacter yeojuensis strain SU11.</title>
        <authorList>
            <person name="Sulaiman J."/>
            <person name="Priya K."/>
            <person name="Chan K.-G."/>
        </authorList>
    </citation>
    <scope>NUCLEOTIDE SEQUENCE [LARGE SCALE GENOMIC DNA]</scope>
    <source>
        <strain evidence="6 7">SU11</strain>
    </source>
</reference>
<dbReference type="PATRIC" id="fig|345309.4.peg.545"/>
<dbReference type="OrthoDB" id="9810065at2"/>
<name>A0A0F3KXM1_9GAMM</name>
<keyword evidence="7" id="KW-1185">Reference proteome</keyword>
<dbReference type="PANTHER" id="PTHR30537">
    <property type="entry name" value="HTH-TYPE TRANSCRIPTIONAL REGULATOR"/>
    <property type="match status" value="1"/>
</dbReference>
<evidence type="ECO:0000256" key="2">
    <source>
        <dbReference type="ARBA" id="ARBA00023015"/>
    </source>
</evidence>
<dbReference type="Gene3D" id="3.40.190.290">
    <property type="match status" value="1"/>
</dbReference>
<sequence>MDLIAALRSFVRVAQTGSFSAVATERGVTQPAISRQVSALEDYLGARLVHRSTQAVTLTEEGRELLLPAQRLIDDAEDLPFNVGARRGRPAGRVRIALPVPLGLYLSSHLAPFLASYEGISVDLVLRDGVSNLIEEGLDCEIRLGPLEDSTLVARTIGQTKAYLVASPGYLEQHQPPAHPRDLEQHDCIFYQRWGRENVWWFSTPPAPGDVAGQDLAISVSGRIHSNNAGAVYRAALAGQGIALLSHLLVAEDLAAGRLLHVMPDYPTRRFPIHVVYPSKRSLPPRTRALIDYISGLLEDDPDMAMDAASPVRR</sequence>
<dbReference type="Proteomes" id="UP000033651">
    <property type="component" value="Unassembled WGS sequence"/>
</dbReference>
<dbReference type="SUPFAM" id="SSF53850">
    <property type="entry name" value="Periplasmic binding protein-like II"/>
    <property type="match status" value="1"/>
</dbReference>
<dbReference type="PANTHER" id="PTHR30537:SF5">
    <property type="entry name" value="HTH-TYPE TRANSCRIPTIONAL ACTIVATOR TTDR-RELATED"/>
    <property type="match status" value="1"/>
</dbReference>
<dbReference type="InterPro" id="IPR058163">
    <property type="entry name" value="LysR-type_TF_proteobact-type"/>
</dbReference>
<dbReference type="PROSITE" id="PS50931">
    <property type="entry name" value="HTH_LYSR"/>
    <property type="match status" value="1"/>
</dbReference>
<protein>
    <recommendedName>
        <fullName evidence="5">HTH lysR-type domain-containing protein</fullName>
    </recommendedName>
</protein>
<accession>A0A0F3KXM1</accession>
<dbReference type="Gene3D" id="1.10.10.10">
    <property type="entry name" value="Winged helix-like DNA-binding domain superfamily/Winged helix DNA-binding domain"/>
    <property type="match status" value="1"/>
</dbReference>
<evidence type="ECO:0000259" key="5">
    <source>
        <dbReference type="PROSITE" id="PS50931"/>
    </source>
</evidence>
<comment type="caution">
    <text evidence="6">The sequence shown here is derived from an EMBL/GenBank/DDBJ whole genome shotgun (WGS) entry which is preliminary data.</text>
</comment>
<proteinExistence type="inferred from homology"/>
<feature type="domain" description="HTH lysR-type" evidence="5">
    <location>
        <begin position="1"/>
        <end position="59"/>
    </location>
</feature>
<evidence type="ECO:0000256" key="1">
    <source>
        <dbReference type="ARBA" id="ARBA00009437"/>
    </source>
</evidence>
<dbReference type="CDD" id="cd08422">
    <property type="entry name" value="PBP2_CrgA_like"/>
    <property type="match status" value="1"/>
</dbReference>
<dbReference type="InterPro" id="IPR005119">
    <property type="entry name" value="LysR_subst-bd"/>
</dbReference>
<dbReference type="InterPro" id="IPR000847">
    <property type="entry name" value="LysR_HTH_N"/>
</dbReference>
<dbReference type="SUPFAM" id="SSF46785">
    <property type="entry name" value="Winged helix' DNA-binding domain"/>
    <property type="match status" value="1"/>
</dbReference>
<evidence type="ECO:0000313" key="7">
    <source>
        <dbReference type="Proteomes" id="UP000033651"/>
    </source>
</evidence>
<evidence type="ECO:0000256" key="4">
    <source>
        <dbReference type="ARBA" id="ARBA00023163"/>
    </source>
</evidence>
<dbReference type="Pfam" id="PF00126">
    <property type="entry name" value="HTH_1"/>
    <property type="match status" value="1"/>
</dbReference>
<dbReference type="GO" id="GO:0003677">
    <property type="term" value="F:DNA binding"/>
    <property type="evidence" value="ECO:0007669"/>
    <property type="project" value="UniProtKB-KW"/>
</dbReference>
<dbReference type="InterPro" id="IPR036388">
    <property type="entry name" value="WH-like_DNA-bd_sf"/>
</dbReference>
<dbReference type="EMBL" id="JZRB01000014">
    <property type="protein sequence ID" value="KJV35692.1"/>
    <property type="molecule type" value="Genomic_DNA"/>
</dbReference>
<dbReference type="Pfam" id="PF03466">
    <property type="entry name" value="LysR_substrate"/>
    <property type="match status" value="1"/>
</dbReference>
<dbReference type="RefSeq" id="WP_045828789.1">
    <property type="nucleotide sequence ID" value="NZ_JZRB01000014.1"/>
</dbReference>
<comment type="similarity">
    <text evidence="1">Belongs to the LysR transcriptional regulatory family.</text>
</comment>
<dbReference type="GO" id="GO:0003700">
    <property type="term" value="F:DNA-binding transcription factor activity"/>
    <property type="evidence" value="ECO:0007669"/>
    <property type="project" value="InterPro"/>
</dbReference>
<keyword evidence="3" id="KW-0238">DNA-binding</keyword>
<evidence type="ECO:0000313" key="6">
    <source>
        <dbReference type="EMBL" id="KJV35692.1"/>
    </source>
</evidence>
<keyword evidence="2" id="KW-0805">Transcription regulation</keyword>